<comment type="caution">
    <text evidence="1">The sequence shown here is derived from an EMBL/GenBank/DDBJ whole genome shotgun (WGS) entry which is preliminary data.</text>
</comment>
<dbReference type="PANTHER" id="PTHR20905">
    <property type="entry name" value="N-ACETYLTRANSFERASE-RELATED"/>
    <property type="match status" value="1"/>
</dbReference>
<evidence type="ECO:0008006" key="3">
    <source>
        <dbReference type="Google" id="ProtNLM"/>
    </source>
</evidence>
<protein>
    <recommendedName>
        <fullName evidence="3">N-acetyltransferase domain-containing protein</fullName>
    </recommendedName>
</protein>
<dbReference type="Proteomes" id="UP001516400">
    <property type="component" value="Unassembled WGS sequence"/>
</dbReference>
<evidence type="ECO:0000313" key="2">
    <source>
        <dbReference type="Proteomes" id="UP001516400"/>
    </source>
</evidence>
<gene>
    <name evidence="1" type="ORF">HHI36_006653</name>
</gene>
<evidence type="ECO:0000313" key="1">
    <source>
        <dbReference type="EMBL" id="KAL3283514.1"/>
    </source>
</evidence>
<dbReference type="PANTHER" id="PTHR20905:SF32">
    <property type="entry name" value="ARYLALKYLAMINE N-ACETYLTRANSFERASE-LIKE 7, ISOFORM A"/>
    <property type="match status" value="1"/>
</dbReference>
<name>A0ABD2NY44_9CUCU</name>
<dbReference type="AlphaFoldDB" id="A0ABD2NY44"/>
<dbReference type="Gene3D" id="3.40.630.30">
    <property type="match status" value="1"/>
</dbReference>
<organism evidence="1 2">
    <name type="scientific">Cryptolaemus montrouzieri</name>
    <dbReference type="NCBI Taxonomy" id="559131"/>
    <lineage>
        <taxon>Eukaryota</taxon>
        <taxon>Metazoa</taxon>
        <taxon>Ecdysozoa</taxon>
        <taxon>Arthropoda</taxon>
        <taxon>Hexapoda</taxon>
        <taxon>Insecta</taxon>
        <taxon>Pterygota</taxon>
        <taxon>Neoptera</taxon>
        <taxon>Endopterygota</taxon>
        <taxon>Coleoptera</taxon>
        <taxon>Polyphaga</taxon>
        <taxon>Cucujiformia</taxon>
        <taxon>Coccinelloidea</taxon>
        <taxon>Coccinellidae</taxon>
        <taxon>Scymninae</taxon>
        <taxon>Scymnini</taxon>
        <taxon>Cryptolaemus</taxon>
    </lineage>
</organism>
<keyword evidence="2" id="KW-1185">Reference proteome</keyword>
<dbReference type="EMBL" id="JABFTP020000144">
    <property type="protein sequence ID" value="KAL3283514.1"/>
    <property type="molecule type" value="Genomic_DNA"/>
</dbReference>
<reference evidence="1 2" key="1">
    <citation type="journal article" date="2021" name="BMC Biol.">
        <title>Horizontally acquired antibacterial genes associated with adaptive radiation of ladybird beetles.</title>
        <authorList>
            <person name="Li H.S."/>
            <person name="Tang X.F."/>
            <person name="Huang Y.H."/>
            <person name="Xu Z.Y."/>
            <person name="Chen M.L."/>
            <person name="Du X.Y."/>
            <person name="Qiu B.Y."/>
            <person name="Chen P.T."/>
            <person name="Zhang W."/>
            <person name="Slipinski A."/>
            <person name="Escalona H.E."/>
            <person name="Waterhouse R.M."/>
            <person name="Zwick A."/>
            <person name="Pang H."/>
        </authorList>
    </citation>
    <scope>NUCLEOTIDE SEQUENCE [LARGE SCALE GENOMIC DNA]</scope>
    <source>
        <strain evidence="1">SYSU2018</strain>
    </source>
</reference>
<proteinExistence type="predicted"/>
<accession>A0ABD2NY44</accession>
<sequence length="241" mass="27980">MDEISSSRPLPSVWKTFEKIINQKLRKFWVQDLPRDQIEDALDFMQAYFIRDEPMNKALNILEDEASMECFRVIWKRLFMQGYSLACYTKLENGENKLVAVNCCIRKLSGDPDDRERYVKGVCMKKVYELMKYVKSLRDPLEIGIREYLAGMGLATIPEFRGHNIGLEILHARKSLCIARGIEASITAFTSPASQRLAEKAGFKDFISITFDEIAEKNPSLKIPNINDYSKRVRHMYILYE</sequence>
<dbReference type="InterPro" id="IPR016181">
    <property type="entry name" value="Acyl_CoA_acyltransferase"/>
</dbReference>
<dbReference type="SUPFAM" id="SSF55729">
    <property type="entry name" value="Acyl-CoA N-acyltransferases (Nat)"/>
    <property type="match status" value="1"/>
</dbReference>